<dbReference type="GO" id="GO:0008236">
    <property type="term" value="F:serine-type peptidase activity"/>
    <property type="evidence" value="ECO:0007669"/>
    <property type="project" value="UniProtKB-KW"/>
</dbReference>
<dbReference type="Gene3D" id="2.30.42.10">
    <property type="match status" value="1"/>
</dbReference>
<dbReference type="InterPro" id="IPR041489">
    <property type="entry name" value="PDZ_6"/>
</dbReference>
<reference evidence="8 9" key="1">
    <citation type="submission" date="2015-06" db="EMBL/GenBank/DDBJ databases">
        <title>Draft genome of the moderately acidophilic sulfate reducer Candidatus Desulfosporosinus acididurans strain M1.</title>
        <authorList>
            <person name="Poehlein A."/>
            <person name="Petzsch P."/>
            <person name="Johnson B.D."/>
            <person name="Schloemann M."/>
            <person name="Daniel R."/>
            <person name="Muehling M."/>
        </authorList>
    </citation>
    <scope>NUCLEOTIDE SEQUENCE [LARGE SCALE GENOMIC DNA]</scope>
    <source>
        <strain evidence="8 9">M1</strain>
    </source>
</reference>
<keyword evidence="9" id="KW-1185">Reference proteome</keyword>
<evidence type="ECO:0000256" key="1">
    <source>
        <dbReference type="ARBA" id="ARBA00009179"/>
    </source>
</evidence>
<dbReference type="InterPro" id="IPR001478">
    <property type="entry name" value="PDZ"/>
</dbReference>
<keyword evidence="2 5" id="KW-0645">Protease</keyword>
<dbReference type="Pfam" id="PF22694">
    <property type="entry name" value="CtpB_N-like"/>
    <property type="match status" value="1"/>
</dbReference>
<keyword evidence="3 5" id="KW-0378">Hydrolase</keyword>
<protein>
    <submittedName>
        <fullName evidence="8">Putative CtpA-like serine protease</fullName>
        <ecNumber evidence="8">3.4.21.-</ecNumber>
    </submittedName>
</protein>
<feature type="domain" description="PDZ" evidence="7">
    <location>
        <begin position="90"/>
        <end position="156"/>
    </location>
</feature>
<dbReference type="SUPFAM" id="SSF50156">
    <property type="entry name" value="PDZ domain-like"/>
    <property type="match status" value="1"/>
</dbReference>
<dbReference type="CDD" id="cd07560">
    <property type="entry name" value="Peptidase_S41_CPP"/>
    <property type="match status" value="1"/>
</dbReference>
<keyword evidence="4 5" id="KW-0720">Serine protease</keyword>
<dbReference type="Gene3D" id="3.30.750.44">
    <property type="match status" value="1"/>
</dbReference>
<evidence type="ECO:0000259" key="7">
    <source>
        <dbReference type="PROSITE" id="PS50106"/>
    </source>
</evidence>
<dbReference type="GO" id="GO:0004175">
    <property type="term" value="F:endopeptidase activity"/>
    <property type="evidence" value="ECO:0007669"/>
    <property type="project" value="TreeGrafter"/>
</dbReference>
<dbReference type="EMBL" id="LDZY01000003">
    <property type="protein sequence ID" value="KLU67021.1"/>
    <property type="molecule type" value="Genomic_DNA"/>
</dbReference>
<organism evidence="8 9">
    <name type="scientific">Desulfosporosinus acididurans</name>
    <dbReference type="NCBI Taxonomy" id="476652"/>
    <lineage>
        <taxon>Bacteria</taxon>
        <taxon>Bacillati</taxon>
        <taxon>Bacillota</taxon>
        <taxon>Clostridia</taxon>
        <taxon>Eubacteriales</taxon>
        <taxon>Desulfitobacteriaceae</taxon>
        <taxon>Desulfosporosinus</taxon>
    </lineage>
</organism>
<dbReference type="EC" id="3.4.21.-" evidence="8"/>
<dbReference type="InterPro" id="IPR004447">
    <property type="entry name" value="Peptidase_S41A"/>
</dbReference>
<dbReference type="CDD" id="cd06782">
    <property type="entry name" value="cpPDZ_CPP-like"/>
    <property type="match status" value="1"/>
</dbReference>
<evidence type="ECO:0000313" key="9">
    <source>
        <dbReference type="Proteomes" id="UP000036356"/>
    </source>
</evidence>
<gene>
    <name evidence="8" type="ORF">DEAC_c09550</name>
</gene>
<evidence type="ECO:0000313" key="8">
    <source>
        <dbReference type="EMBL" id="KLU67021.1"/>
    </source>
</evidence>
<dbReference type="STRING" id="476652.DEAC_c09550"/>
<comment type="caution">
    <text evidence="8">The sequence shown here is derived from an EMBL/GenBank/DDBJ whole genome shotgun (WGS) entry which is preliminary data.</text>
</comment>
<sequence length="393" mass="42266">MQEWNWKRILKPIGVVLLIVCVLVTATVGGIVIANVDNIGRLVHVVQLIHNDYLENVSNAQLVEGATKGIVDILGDPYSTYMNAQENQELFQVLEGKFGGVGIVLSLKDPKKLVVLRPIKNSPASKAGIQPGDVVNKINNTDTAGMDQDKAVNLMRGDPGTKVVLGLYRASTNKNYTVSLTREDITVPTVDGETLPGHPNIAYINITQFASDTGDELKDTLNTMNIKKYKGIILDLRYNHGGELNAAVQVASYFVPSGPVVYIVDKQGNVDTKMAAGTYLGMPLVVLVNEESASAAEIVSGAIKDDETGTLVGVKTFGKGIVQTIFPLDAGTSVKLTTAKYLTPKKISIHKIGIEPDVKVELGKGQQATLSPTDTNFDPQLLKAVQTLQGKFK</sequence>
<dbReference type="PANTHER" id="PTHR32060:SF30">
    <property type="entry name" value="CARBOXY-TERMINAL PROCESSING PROTEASE CTPA"/>
    <property type="match status" value="1"/>
</dbReference>
<dbReference type="RefSeq" id="WP_047808872.1">
    <property type="nucleotide sequence ID" value="NZ_LDZY01000003.1"/>
</dbReference>
<evidence type="ECO:0000256" key="4">
    <source>
        <dbReference type="ARBA" id="ARBA00022825"/>
    </source>
</evidence>
<evidence type="ECO:0000256" key="5">
    <source>
        <dbReference type="RuleBase" id="RU004404"/>
    </source>
</evidence>
<dbReference type="Pfam" id="PF03572">
    <property type="entry name" value="Peptidase_S41"/>
    <property type="match status" value="1"/>
</dbReference>
<dbReference type="Pfam" id="PF17820">
    <property type="entry name" value="PDZ_6"/>
    <property type="match status" value="1"/>
</dbReference>
<keyword evidence="6" id="KW-0472">Membrane</keyword>
<dbReference type="GO" id="GO:0030288">
    <property type="term" value="C:outer membrane-bounded periplasmic space"/>
    <property type="evidence" value="ECO:0007669"/>
    <property type="project" value="TreeGrafter"/>
</dbReference>
<dbReference type="PATRIC" id="fig|476652.3.peg.984"/>
<dbReference type="AlphaFoldDB" id="A0A0J1IQT5"/>
<dbReference type="GO" id="GO:0006508">
    <property type="term" value="P:proteolysis"/>
    <property type="evidence" value="ECO:0007669"/>
    <property type="project" value="UniProtKB-KW"/>
</dbReference>
<dbReference type="Gene3D" id="3.90.226.10">
    <property type="entry name" value="2-enoyl-CoA Hydratase, Chain A, domain 1"/>
    <property type="match status" value="1"/>
</dbReference>
<dbReference type="InterPro" id="IPR055210">
    <property type="entry name" value="CtpA/B_N"/>
</dbReference>
<dbReference type="GO" id="GO:0007165">
    <property type="term" value="P:signal transduction"/>
    <property type="evidence" value="ECO:0007669"/>
    <property type="project" value="TreeGrafter"/>
</dbReference>
<dbReference type="InterPro" id="IPR036034">
    <property type="entry name" value="PDZ_sf"/>
</dbReference>
<dbReference type="PROSITE" id="PS50106">
    <property type="entry name" value="PDZ"/>
    <property type="match status" value="1"/>
</dbReference>
<dbReference type="SMART" id="SM00228">
    <property type="entry name" value="PDZ"/>
    <property type="match status" value="1"/>
</dbReference>
<dbReference type="InterPro" id="IPR029045">
    <property type="entry name" value="ClpP/crotonase-like_dom_sf"/>
</dbReference>
<dbReference type="Proteomes" id="UP000036356">
    <property type="component" value="Unassembled WGS sequence"/>
</dbReference>
<evidence type="ECO:0000256" key="6">
    <source>
        <dbReference type="SAM" id="Phobius"/>
    </source>
</evidence>
<keyword evidence="6" id="KW-0812">Transmembrane</keyword>
<accession>A0A0J1IQT5</accession>
<name>A0A0J1IQT5_9FIRM</name>
<dbReference type="NCBIfam" id="TIGR00225">
    <property type="entry name" value="prc"/>
    <property type="match status" value="1"/>
</dbReference>
<dbReference type="PANTHER" id="PTHR32060">
    <property type="entry name" value="TAIL-SPECIFIC PROTEASE"/>
    <property type="match status" value="1"/>
</dbReference>
<dbReference type="SUPFAM" id="SSF52096">
    <property type="entry name" value="ClpP/crotonase"/>
    <property type="match status" value="1"/>
</dbReference>
<dbReference type="SMART" id="SM00245">
    <property type="entry name" value="TSPc"/>
    <property type="match status" value="1"/>
</dbReference>
<keyword evidence="6" id="KW-1133">Transmembrane helix</keyword>
<feature type="transmembrane region" description="Helical" evidence="6">
    <location>
        <begin position="12"/>
        <end position="34"/>
    </location>
</feature>
<comment type="similarity">
    <text evidence="1 5">Belongs to the peptidase S41A family.</text>
</comment>
<proteinExistence type="inferred from homology"/>
<dbReference type="FunFam" id="2.30.42.10:FF:000063">
    <property type="entry name" value="Peptidase, S41 family"/>
    <property type="match status" value="1"/>
</dbReference>
<evidence type="ECO:0000256" key="3">
    <source>
        <dbReference type="ARBA" id="ARBA00022801"/>
    </source>
</evidence>
<dbReference type="InterPro" id="IPR005151">
    <property type="entry name" value="Tail-specific_protease"/>
</dbReference>
<evidence type="ECO:0000256" key="2">
    <source>
        <dbReference type="ARBA" id="ARBA00022670"/>
    </source>
</evidence>